<dbReference type="EMBL" id="KQ087177">
    <property type="protein sequence ID" value="KLT46530.1"/>
    <property type="molecule type" value="Genomic_DNA"/>
</dbReference>
<feature type="transmembrane region" description="Helical" evidence="4">
    <location>
        <begin position="259"/>
        <end position="279"/>
    </location>
</feature>
<name>A0A0J0XZQ7_9TREE</name>
<dbReference type="GO" id="GO:0016020">
    <property type="term" value="C:membrane"/>
    <property type="evidence" value="ECO:0007669"/>
    <property type="project" value="UniProtKB-SubCell"/>
</dbReference>
<feature type="transmembrane region" description="Helical" evidence="4">
    <location>
        <begin position="167"/>
        <end position="186"/>
    </location>
</feature>
<feature type="transmembrane region" description="Helical" evidence="4">
    <location>
        <begin position="365"/>
        <end position="385"/>
    </location>
</feature>
<feature type="region of interest" description="Disordered" evidence="3">
    <location>
        <begin position="30"/>
        <end position="51"/>
    </location>
</feature>
<feature type="transmembrane region" description="Helical" evidence="4">
    <location>
        <begin position="192"/>
        <end position="215"/>
    </location>
</feature>
<dbReference type="PANTHER" id="PTHR11360:SF234">
    <property type="entry name" value="MFS-TYPE TRANSPORTER DBAD-RELATED"/>
    <property type="match status" value="1"/>
</dbReference>
<feature type="transmembrane region" description="Helical" evidence="4">
    <location>
        <begin position="455"/>
        <end position="474"/>
    </location>
</feature>
<feature type="transmembrane region" description="Helical" evidence="4">
    <location>
        <begin position="426"/>
        <end position="449"/>
    </location>
</feature>
<dbReference type="Gene3D" id="1.20.1250.20">
    <property type="entry name" value="MFS general substrate transporter like domains"/>
    <property type="match status" value="2"/>
</dbReference>
<feature type="transmembrane region" description="Helical" evidence="4">
    <location>
        <begin position="141"/>
        <end position="160"/>
    </location>
</feature>
<organism evidence="5 6">
    <name type="scientific">Cutaneotrichosporon oleaginosum</name>
    <dbReference type="NCBI Taxonomy" id="879819"/>
    <lineage>
        <taxon>Eukaryota</taxon>
        <taxon>Fungi</taxon>
        <taxon>Dikarya</taxon>
        <taxon>Basidiomycota</taxon>
        <taxon>Agaricomycotina</taxon>
        <taxon>Tremellomycetes</taxon>
        <taxon>Trichosporonales</taxon>
        <taxon>Trichosporonaceae</taxon>
        <taxon>Cutaneotrichosporon</taxon>
    </lineage>
</organism>
<evidence type="ECO:0000256" key="3">
    <source>
        <dbReference type="SAM" id="MobiDB-lite"/>
    </source>
</evidence>
<keyword evidence="4" id="KW-1133">Transmembrane helix</keyword>
<feature type="transmembrane region" description="Helical" evidence="4">
    <location>
        <begin position="300"/>
        <end position="321"/>
    </location>
</feature>
<dbReference type="InterPro" id="IPR050327">
    <property type="entry name" value="Proton-linked_MCT"/>
</dbReference>
<gene>
    <name evidence="5" type="ORF">CC85DRAFT_281641</name>
</gene>
<evidence type="ECO:0000313" key="6">
    <source>
        <dbReference type="Proteomes" id="UP000053611"/>
    </source>
</evidence>
<comment type="similarity">
    <text evidence="2">Belongs to the major facilitator superfamily. Monocarboxylate porter (TC 2.A.1.13) family.</text>
</comment>
<reference evidence="5 6" key="1">
    <citation type="submission" date="2015-03" db="EMBL/GenBank/DDBJ databases">
        <title>Genomics and transcriptomics of the oil-accumulating basidiomycete yeast T. oleaginosus allow insights into substrate utilization and the diverse evolutionary trajectories of mating systems in fungi.</title>
        <authorList>
            <consortium name="DOE Joint Genome Institute"/>
            <person name="Kourist R."/>
            <person name="Kracht O."/>
            <person name="Bracharz F."/>
            <person name="Lipzen A."/>
            <person name="Nolan M."/>
            <person name="Ohm R."/>
            <person name="Grigoriev I."/>
            <person name="Sun S."/>
            <person name="Heitman J."/>
            <person name="Bruck T."/>
            <person name="Nowrousian M."/>
        </authorList>
    </citation>
    <scope>NUCLEOTIDE SEQUENCE [LARGE SCALE GENOMIC DNA]</scope>
    <source>
        <strain evidence="5 6">IBC0246</strain>
    </source>
</reference>
<dbReference type="Proteomes" id="UP000053611">
    <property type="component" value="Unassembled WGS sequence"/>
</dbReference>
<sequence>MDTNAASPPSRAHSPVMVALSRVSSLAANPPLDIHRHDHPPRPPSMPGRGESKRMLTELEYTTHHPDTPSATSTMAPDGCTEVKEMDGDIVHIPDGGLRAWLVVLGACHILFSTFGFVNAWGVFQDYYQASLFPERTTSDIGWIGSLQYMLIYLPALPMGRLVDRGLFLYPFWTAAILYPLSIILTAEVKEYWQATLCHGVLYGFTAGILFCPAIAVTSQWFHHKRALALGVVACASSLGGTIFPIITTNCLKHLGFPWTMRICGFICLYCTLFASVTLRNCLPPKKAAGGMFNLKAFKNPAYSFFALGSFLIMGGLYTPLSFMDVLGKEMGLGSYASYLVSIANAFSTLGRIGPAIFADRFGSMNLLIPGLLGSVATTFAWPFAHNKGGITAIAATNGIFQGSFVSLLAPACAHLGNVEDIGRRFGMVNSLMSFGAFLAAPASGALLSKTDFHAVSYYAGALIILGMSCFIAARQYHLRKLWGKM</sequence>
<keyword evidence="4" id="KW-0812">Transmembrane</keyword>
<proteinExistence type="inferred from homology"/>
<feature type="transmembrane region" description="Helical" evidence="4">
    <location>
        <begin position="391"/>
        <end position="414"/>
    </location>
</feature>
<evidence type="ECO:0000256" key="2">
    <source>
        <dbReference type="ARBA" id="ARBA00006727"/>
    </source>
</evidence>
<evidence type="ECO:0000256" key="4">
    <source>
        <dbReference type="SAM" id="Phobius"/>
    </source>
</evidence>
<dbReference type="RefSeq" id="XP_018283021.1">
    <property type="nucleotide sequence ID" value="XM_018421689.1"/>
</dbReference>
<feature type="transmembrane region" description="Helical" evidence="4">
    <location>
        <begin position="100"/>
        <end position="121"/>
    </location>
</feature>
<feature type="transmembrane region" description="Helical" evidence="4">
    <location>
        <begin position="333"/>
        <end position="353"/>
    </location>
</feature>
<evidence type="ECO:0000313" key="5">
    <source>
        <dbReference type="EMBL" id="KLT46530.1"/>
    </source>
</evidence>
<dbReference type="InterPro" id="IPR011701">
    <property type="entry name" value="MFS"/>
</dbReference>
<evidence type="ECO:0000256" key="1">
    <source>
        <dbReference type="ARBA" id="ARBA00004141"/>
    </source>
</evidence>
<dbReference type="OrthoDB" id="6509908at2759"/>
<dbReference type="PANTHER" id="PTHR11360">
    <property type="entry name" value="MONOCARBOXYLATE TRANSPORTER"/>
    <property type="match status" value="1"/>
</dbReference>
<dbReference type="AlphaFoldDB" id="A0A0J0XZQ7"/>
<dbReference type="Pfam" id="PF07690">
    <property type="entry name" value="MFS_1"/>
    <property type="match status" value="1"/>
</dbReference>
<accession>A0A0J0XZQ7</accession>
<keyword evidence="6" id="KW-1185">Reference proteome</keyword>
<protein>
    <submittedName>
        <fullName evidence="5">MFS general substrate transporter</fullName>
    </submittedName>
</protein>
<comment type="subcellular location">
    <subcellularLocation>
        <location evidence="1">Membrane</location>
        <topology evidence="1">Multi-pass membrane protein</topology>
    </subcellularLocation>
</comment>
<dbReference type="InterPro" id="IPR036259">
    <property type="entry name" value="MFS_trans_sf"/>
</dbReference>
<dbReference type="GO" id="GO:0022857">
    <property type="term" value="F:transmembrane transporter activity"/>
    <property type="evidence" value="ECO:0007669"/>
    <property type="project" value="InterPro"/>
</dbReference>
<dbReference type="SUPFAM" id="SSF103473">
    <property type="entry name" value="MFS general substrate transporter"/>
    <property type="match status" value="1"/>
</dbReference>
<dbReference type="GeneID" id="28982292"/>
<keyword evidence="4" id="KW-0472">Membrane</keyword>
<feature type="transmembrane region" description="Helical" evidence="4">
    <location>
        <begin position="227"/>
        <end position="247"/>
    </location>
</feature>